<dbReference type="PANTHER" id="PTHR43685">
    <property type="entry name" value="GLYCOSYLTRANSFERASE"/>
    <property type="match status" value="1"/>
</dbReference>
<accession>A0A6M4GTY7</accession>
<keyword evidence="4" id="KW-1185">Reference proteome</keyword>
<dbReference type="Pfam" id="PF13632">
    <property type="entry name" value="Glyco_trans_2_3"/>
    <property type="match status" value="1"/>
</dbReference>
<feature type="domain" description="Glycosyltransferase 2-like" evidence="1">
    <location>
        <begin position="319"/>
        <end position="429"/>
    </location>
</feature>
<dbReference type="InterPro" id="IPR029044">
    <property type="entry name" value="Nucleotide-diphossugar_trans"/>
</dbReference>
<evidence type="ECO:0000259" key="2">
    <source>
        <dbReference type="Pfam" id="PF13632"/>
    </source>
</evidence>
<dbReference type="InterPro" id="IPR001173">
    <property type="entry name" value="Glyco_trans_2-like"/>
</dbReference>
<proteinExistence type="predicted"/>
<evidence type="ECO:0000313" key="4">
    <source>
        <dbReference type="Proteomes" id="UP000501534"/>
    </source>
</evidence>
<gene>
    <name evidence="3" type="ORF">DSM104443_01005</name>
</gene>
<dbReference type="CDD" id="cd04186">
    <property type="entry name" value="GT_2_like_c"/>
    <property type="match status" value="1"/>
</dbReference>
<dbReference type="Proteomes" id="UP000501534">
    <property type="component" value="Chromosome"/>
</dbReference>
<feature type="domain" description="Glycosyltransferase 2-like" evidence="2">
    <location>
        <begin position="147"/>
        <end position="199"/>
    </location>
</feature>
<sequence>MREIDVSVVTFHPDLALLHQLFSSLAESVSPAVRLNVLVHDNSADAAAAARIQALPELQAGGAFAFVEVQHSATNLGFGRGHNANAARGRAPWLLVVNQDCVLEPGALEALLAAVDRDSDGQCAAWEMRQIPYEHPKEYDPITLEPPWVSGAASLFRRVAYDEAGGFDPRFFLYAEDVDLSWRLRALGWKLRYVPRAGVVHQTYKGAHEVKPQQVFGGVFGSLSIRLRFGGVARMAQGLAMLFAEILAPNSFPGRRWGLVKTGFRFLYHAPHFAFTRVKPTRTFRPKFVGWGFEMHRDGAFLEFRSVRDGNAPPRPKVSILIRTLNRPAMLREALASCANQTYPNLEVVVVEDGGGNAGEAVAAEFAERLDVKYQATRRRVGRGRAGNTAMGAATGEWLNFLDDDDVFFADHVEVLVDTVTRTGLAGAYSLAWETHTEFSGNGNDAYDELMHVTRHKQPFDRLTLWHHNYLPIQAVMFSKRLFEKYGGFAEDMDQLEDWNLWTRYTLENDFAMVEKTTSKYRVPAGARAAAQRQALLDDAYSDALRRQEALLITLSPRDISKMADTFVRSQAVMMVTRNDLRRFVGGNRALSWVARWRAPVGRFLRRRRIL</sequence>
<dbReference type="InterPro" id="IPR050834">
    <property type="entry name" value="Glycosyltransf_2"/>
</dbReference>
<evidence type="ECO:0000313" key="3">
    <source>
        <dbReference type="EMBL" id="QJR09954.1"/>
    </source>
</evidence>
<protein>
    <recommendedName>
        <fullName evidence="1 2">Glycosyltransferase 2-like domain-containing protein</fullName>
    </recommendedName>
</protein>
<name>A0A6M4GTY7_9PROT</name>
<dbReference type="Gene3D" id="3.90.550.10">
    <property type="entry name" value="Spore Coat Polysaccharide Biosynthesis Protein SpsA, Chain A"/>
    <property type="match status" value="2"/>
</dbReference>
<dbReference type="EMBL" id="CP053069">
    <property type="protein sequence ID" value="QJR09954.1"/>
    <property type="molecule type" value="Genomic_DNA"/>
</dbReference>
<dbReference type="SUPFAM" id="SSF53448">
    <property type="entry name" value="Nucleotide-diphospho-sugar transferases"/>
    <property type="match status" value="2"/>
</dbReference>
<reference evidence="3 4" key="1">
    <citation type="submission" date="2020-04" db="EMBL/GenBank/DDBJ databases">
        <title>Usitatibacter rugosus gen. nov., sp. nov. and Usitatibacter palustris sp. nov., novel members of Usitatibacteraceae fam. nov. within the order Nitrosomonadales isolated from soil.</title>
        <authorList>
            <person name="Huber K.J."/>
            <person name="Neumann-Schaal M."/>
            <person name="Geppert A."/>
            <person name="Luckner M."/>
            <person name="Wanner G."/>
            <person name="Overmann J."/>
        </authorList>
    </citation>
    <scope>NUCLEOTIDE SEQUENCE [LARGE SCALE GENOMIC DNA]</scope>
    <source>
        <strain evidence="3 4">0125_3</strain>
    </source>
</reference>
<dbReference type="RefSeq" id="WP_171090098.1">
    <property type="nucleotide sequence ID" value="NZ_CP053069.1"/>
</dbReference>
<dbReference type="PANTHER" id="PTHR43685:SF11">
    <property type="entry name" value="GLYCOSYLTRANSFERASE TAGX-RELATED"/>
    <property type="match status" value="1"/>
</dbReference>
<dbReference type="AlphaFoldDB" id="A0A6M4GTY7"/>
<dbReference type="KEGG" id="uru:DSM104443_01005"/>
<dbReference type="Pfam" id="PF00535">
    <property type="entry name" value="Glycos_transf_2"/>
    <property type="match status" value="2"/>
</dbReference>
<feature type="domain" description="Glycosyltransferase 2-like" evidence="1">
    <location>
        <begin position="14"/>
        <end position="134"/>
    </location>
</feature>
<evidence type="ECO:0000259" key="1">
    <source>
        <dbReference type="Pfam" id="PF00535"/>
    </source>
</evidence>
<organism evidence="3 4">
    <name type="scientific">Usitatibacter rugosus</name>
    <dbReference type="NCBI Taxonomy" id="2732067"/>
    <lineage>
        <taxon>Bacteria</taxon>
        <taxon>Pseudomonadati</taxon>
        <taxon>Pseudomonadota</taxon>
        <taxon>Betaproteobacteria</taxon>
        <taxon>Nitrosomonadales</taxon>
        <taxon>Usitatibacteraceae</taxon>
        <taxon>Usitatibacter</taxon>
    </lineage>
</organism>